<evidence type="ECO:0000313" key="1">
    <source>
        <dbReference type="EMBL" id="DAD71106.1"/>
    </source>
</evidence>
<sequence length="38" mass="4382">MHKCNYCESILPPYYTICPVCGQPLEASVKMRFKTTTK</sequence>
<dbReference type="EMBL" id="BK015876">
    <property type="protein sequence ID" value="DAD71106.1"/>
    <property type="molecule type" value="Genomic_DNA"/>
</dbReference>
<reference evidence="1" key="1">
    <citation type="journal article" date="2021" name="Proc. Natl. Acad. Sci. U.S.A.">
        <title>A Catalog of Tens of Thousands of Viruses from Human Metagenomes Reveals Hidden Associations with Chronic Diseases.</title>
        <authorList>
            <person name="Tisza M.J."/>
            <person name="Buck C.B."/>
        </authorList>
    </citation>
    <scope>NUCLEOTIDE SEQUENCE</scope>
    <source>
        <strain evidence="1">CtiuS14</strain>
    </source>
</reference>
<organism evidence="1">
    <name type="scientific">Podoviridae sp. ctiuS14</name>
    <dbReference type="NCBI Taxonomy" id="2827620"/>
    <lineage>
        <taxon>Viruses</taxon>
        <taxon>Duplodnaviria</taxon>
        <taxon>Heunggongvirae</taxon>
        <taxon>Uroviricota</taxon>
        <taxon>Caudoviricetes</taxon>
    </lineage>
</organism>
<accession>A0A8S5LMI5</accession>
<name>A0A8S5LMI5_9CAUD</name>
<proteinExistence type="predicted"/>
<protein>
    <submittedName>
        <fullName evidence="1">Putative tRNA pseudouridine synthase</fullName>
    </submittedName>
</protein>